<dbReference type="GeneID" id="2682013"/>
<name>G4NG96_PYRO7</name>
<dbReference type="AlphaFoldDB" id="G4NG96"/>
<dbReference type="KEGG" id="mgr:MGG_10401"/>
<protein>
    <recommendedName>
        <fullName evidence="3">Protein kinase domain-containing protein</fullName>
    </recommendedName>
</protein>
<dbReference type="VEuPathDB" id="FungiDB:MGG_10401"/>
<reference key="2">
    <citation type="submission" date="2011-05" db="EMBL/GenBank/DDBJ databases">
        <title>The Genome Sequence of Magnaporthe oryzae 70-15.</title>
        <authorList>
            <consortium name="The Broad Institute Genome Sequencing Platform"/>
            <person name="Ma L.-J."/>
            <person name="Dead R."/>
            <person name="Young S.K."/>
            <person name="Zeng Q."/>
            <person name="Gargeya S."/>
            <person name="Fitzgerald M."/>
            <person name="Haas B."/>
            <person name="Abouelleil A."/>
            <person name="Alvarado L."/>
            <person name="Arachchi H.M."/>
            <person name="Berlin A."/>
            <person name="Brown A."/>
            <person name="Chapman S.B."/>
            <person name="Chen Z."/>
            <person name="Dunbar C."/>
            <person name="Freedman E."/>
            <person name="Gearin G."/>
            <person name="Gellesch M."/>
            <person name="Goldberg J."/>
            <person name="Griggs A."/>
            <person name="Gujja S."/>
            <person name="Heiman D."/>
            <person name="Howarth C."/>
            <person name="Larson L."/>
            <person name="Lui A."/>
            <person name="MacDonald P.J.P."/>
            <person name="Mehta T."/>
            <person name="Montmayeur A."/>
            <person name="Murphy C."/>
            <person name="Neiman D."/>
            <person name="Pearson M."/>
            <person name="Priest M."/>
            <person name="Roberts A."/>
            <person name="Saif S."/>
            <person name="Shea T."/>
            <person name="Shenoy N."/>
            <person name="Sisk P."/>
            <person name="Stolte C."/>
            <person name="Sykes S."/>
            <person name="Yandava C."/>
            <person name="Wortman J."/>
            <person name="Nusbaum C."/>
            <person name="Birren B."/>
        </authorList>
    </citation>
    <scope>NUCLEOTIDE SEQUENCE</scope>
    <source>
        <strain>70-15</strain>
    </source>
</reference>
<accession>G4NG96</accession>
<keyword evidence="2" id="KW-1185">Reference proteome</keyword>
<dbReference type="RefSeq" id="XP_003719420.1">
    <property type="nucleotide sequence ID" value="XM_003719372.1"/>
</dbReference>
<gene>
    <name evidence="1" type="ORF">MGG_10401</name>
</gene>
<dbReference type="EMBL" id="CM001236">
    <property type="protein sequence ID" value="EHA47053.1"/>
    <property type="molecule type" value="Genomic_DNA"/>
</dbReference>
<evidence type="ECO:0000313" key="1">
    <source>
        <dbReference type="EMBL" id="EHA47053.1"/>
    </source>
</evidence>
<sequence length="274" mass="30853">MAAKYGHMFRDRNGDDYLFINNLAKGSFQLAQRVLHLRTGRVVVRKICLTGKYKDNNENWDAGLAAQLNRTEWVPIEGVEPPRFARLISATPSAVDSFWELYNCGSIMDIEETMPFDVVHNDLDLRNVWVHLPAQDQDRTLRGSPSTTDRWNLLALKDIVNKLHKQCVNEVSFEKGTVKDLIPFIKTTIASVSQLEAAHSSAGKPILEPEFAQLLKDRTNAITAPKHGDWQGQPLLHDTMQEIKIASGIRGPWYIAEVDPCSQHVSNIGRDARG</sequence>
<dbReference type="Proteomes" id="UP000009058">
    <property type="component" value="Chromosome 6"/>
</dbReference>
<organism evidence="1 2">
    <name type="scientific">Pyricularia oryzae (strain 70-15 / ATCC MYA-4617 / FGSC 8958)</name>
    <name type="common">Rice blast fungus</name>
    <name type="synonym">Magnaporthe oryzae</name>
    <dbReference type="NCBI Taxonomy" id="242507"/>
    <lineage>
        <taxon>Eukaryota</taxon>
        <taxon>Fungi</taxon>
        <taxon>Dikarya</taxon>
        <taxon>Ascomycota</taxon>
        <taxon>Pezizomycotina</taxon>
        <taxon>Sordariomycetes</taxon>
        <taxon>Sordariomycetidae</taxon>
        <taxon>Magnaporthales</taxon>
        <taxon>Pyriculariaceae</taxon>
        <taxon>Pyricularia</taxon>
    </lineage>
</organism>
<evidence type="ECO:0008006" key="3">
    <source>
        <dbReference type="Google" id="ProtNLM"/>
    </source>
</evidence>
<dbReference type="InParanoid" id="G4NG96"/>
<proteinExistence type="predicted"/>
<evidence type="ECO:0000313" key="2">
    <source>
        <dbReference type="Proteomes" id="UP000009058"/>
    </source>
</evidence>
<dbReference type="HOGENOM" id="CLU_1015900_0_0_1"/>
<dbReference type="OrthoDB" id="4062651at2759"/>
<reference evidence="1 2" key="1">
    <citation type="journal article" date="2005" name="Nature">
        <title>The genome sequence of the rice blast fungus Magnaporthe grisea.</title>
        <authorList>
            <person name="Dean R.A."/>
            <person name="Talbot N.J."/>
            <person name="Ebbole D.J."/>
            <person name="Farman M.L."/>
            <person name="Mitchell T.K."/>
            <person name="Orbach M.J."/>
            <person name="Thon M."/>
            <person name="Kulkarni R."/>
            <person name="Xu J.R."/>
            <person name="Pan H."/>
            <person name="Read N.D."/>
            <person name="Lee Y.H."/>
            <person name="Carbone I."/>
            <person name="Brown D."/>
            <person name="Oh Y.Y."/>
            <person name="Donofrio N."/>
            <person name="Jeong J.S."/>
            <person name="Soanes D.M."/>
            <person name="Djonovic S."/>
            <person name="Kolomiets E."/>
            <person name="Rehmeyer C."/>
            <person name="Li W."/>
            <person name="Harding M."/>
            <person name="Kim S."/>
            <person name="Lebrun M.H."/>
            <person name="Bohnert H."/>
            <person name="Coughlan S."/>
            <person name="Butler J."/>
            <person name="Calvo S."/>
            <person name="Ma L.J."/>
            <person name="Nicol R."/>
            <person name="Purcell S."/>
            <person name="Nusbaum C."/>
            <person name="Galagan J.E."/>
            <person name="Birren B.W."/>
        </authorList>
    </citation>
    <scope>NUCLEOTIDE SEQUENCE [LARGE SCALE GENOMIC DNA]</scope>
    <source>
        <strain evidence="2">70-15 / ATCC MYA-4617 / FGSC 8958</strain>
    </source>
</reference>